<feature type="compositionally biased region" description="Acidic residues" evidence="1">
    <location>
        <begin position="204"/>
        <end position="217"/>
    </location>
</feature>
<feature type="region of interest" description="Disordered" evidence="1">
    <location>
        <begin position="195"/>
        <end position="246"/>
    </location>
</feature>
<proteinExistence type="predicted"/>
<accession>A0A8S0VVW7</accession>
<evidence type="ECO:0000256" key="1">
    <source>
        <dbReference type="SAM" id="MobiDB-lite"/>
    </source>
</evidence>
<reference evidence="2 3" key="1">
    <citation type="submission" date="2020-01" db="EMBL/GenBank/DDBJ databases">
        <authorList>
            <person name="Gupta K D."/>
        </authorList>
    </citation>
    <scope>NUCLEOTIDE SEQUENCE [LARGE SCALE GENOMIC DNA]</scope>
</reference>
<keyword evidence="3" id="KW-1185">Reference proteome</keyword>
<name>A0A8S0VVW7_CYCAE</name>
<feature type="compositionally biased region" description="Polar residues" evidence="1">
    <location>
        <begin position="232"/>
        <end position="246"/>
    </location>
</feature>
<dbReference type="EMBL" id="CACVBS010000001">
    <property type="protein sequence ID" value="CAA7257498.1"/>
    <property type="molecule type" value="Genomic_DNA"/>
</dbReference>
<organism evidence="2 3">
    <name type="scientific">Cyclocybe aegerita</name>
    <name type="common">Black poplar mushroom</name>
    <name type="synonym">Agrocybe aegerita</name>
    <dbReference type="NCBI Taxonomy" id="1973307"/>
    <lineage>
        <taxon>Eukaryota</taxon>
        <taxon>Fungi</taxon>
        <taxon>Dikarya</taxon>
        <taxon>Basidiomycota</taxon>
        <taxon>Agaricomycotina</taxon>
        <taxon>Agaricomycetes</taxon>
        <taxon>Agaricomycetidae</taxon>
        <taxon>Agaricales</taxon>
        <taxon>Agaricineae</taxon>
        <taxon>Bolbitiaceae</taxon>
        <taxon>Cyclocybe</taxon>
    </lineage>
</organism>
<protein>
    <submittedName>
        <fullName evidence="2">Uncharacterized protein</fullName>
    </submittedName>
</protein>
<evidence type="ECO:0000313" key="3">
    <source>
        <dbReference type="Proteomes" id="UP000467700"/>
    </source>
</evidence>
<gene>
    <name evidence="2" type="ORF">AAE3_LOCUS569</name>
</gene>
<dbReference type="OrthoDB" id="10624196at2759"/>
<sequence length="246" mass="27865">MFRSDFLTFMSSVFDSISSVARLALATPHPVTCIPYFKGHFHFPRLESFVLKPLETFFKPVPYTKGKSKKLKKRDFSDMLREIIVGQNILELSQFPALKSLQIVTDEDIGDNAPDASVSQESYEWLESVQELTLLGKWHRAFPCAQDLLKSCINLRRLSFGSSHVEDVPNLLDTLKSDPALFPCLSTLVLHNPTFDPDDRSNDGELDDDSNIFEDDEESRRKTKMRLALAPTATNQKSSSSTSARW</sequence>
<comment type="caution">
    <text evidence="2">The sequence shown here is derived from an EMBL/GenBank/DDBJ whole genome shotgun (WGS) entry which is preliminary data.</text>
</comment>
<dbReference type="Proteomes" id="UP000467700">
    <property type="component" value="Unassembled WGS sequence"/>
</dbReference>
<evidence type="ECO:0000313" key="2">
    <source>
        <dbReference type="EMBL" id="CAA7257498.1"/>
    </source>
</evidence>
<dbReference type="AlphaFoldDB" id="A0A8S0VVW7"/>